<dbReference type="InterPro" id="IPR036390">
    <property type="entry name" value="WH_DNA-bd_sf"/>
</dbReference>
<dbReference type="Pfam" id="PF00126">
    <property type="entry name" value="HTH_1"/>
    <property type="match status" value="1"/>
</dbReference>
<evidence type="ECO:0000256" key="4">
    <source>
        <dbReference type="ARBA" id="ARBA00023163"/>
    </source>
</evidence>
<dbReference type="PROSITE" id="PS50931">
    <property type="entry name" value="HTH_LYSR"/>
    <property type="match status" value="1"/>
</dbReference>
<dbReference type="AlphaFoldDB" id="A0A430AGV5"/>
<accession>A0A430AGV5</accession>
<evidence type="ECO:0000256" key="3">
    <source>
        <dbReference type="ARBA" id="ARBA00023125"/>
    </source>
</evidence>
<evidence type="ECO:0000256" key="1">
    <source>
        <dbReference type="ARBA" id="ARBA00009437"/>
    </source>
</evidence>
<dbReference type="PANTHER" id="PTHR30126">
    <property type="entry name" value="HTH-TYPE TRANSCRIPTIONAL REGULATOR"/>
    <property type="match status" value="1"/>
</dbReference>
<dbReference type="PRINTS" id="PR00039">
    <property type="entry name" value="HTHLYSR"/>
</dbReference>
<dbReference type="Pfam" id="PF03466">
    <property type="entry name" value="LysR_substrate"/>
    <property type="match status" value="1"/>
</dbReference>
<dbReference type="InterPro" id="IPR036388">
    <property type="entry name" value="WH-like_DNA-bd_sf"/>
</dbReference>
<dbReference type="SUPFAM" id="SSF46785">
    <property type="entry name" value="Winged helix' DNA-binding domain"/>
    <property type="match status" value="1"/>
</dbReference>
<dbReference type="PANTHER" id="PTHR30126:SF40">
    <property type="entry name" value="HTH-TYPE TRANSCRIPTIONAL REGULATOR GLTR"/>
    <property type="match status" value="1"/>
</dbReference>
<keyword evidence="2" id="KW-0805">Transcription regulation</keyword>
<dbReference type="RefSeq" id="WP_126824645.1">
    <property type="nucleotide sequence ID" value="NZ_JBHLWU010000002.1"/>
</dbReference>
<reference evidence="6 7" key="1">
    <citation type="submission" date="2017-05" db="EMBL/GenBank/DDBJ databases">
        <title>Vagococcus spp. assemblies.</title>
        <authorList>
            <person name="Gulvik C.A."/>
        </authorList>
    </citation>
    <scope>NUCLEOTIDE SEQUENCE [LARGE SCALE GENOMIC DNA]</scope>
    <source>
        <strain evidence="6 7">DSM 24756</strain>
    </source>
</reference>
<dbReference type="SUPFAM" id="SSF53850">
    <property type="entry name" value="Periplasmic binding protein-like II"/>
    <property type="match status" value="1"/>
</dbReference>
<evidence type="ECO:0000313" key="7">
    <source>
        <dbReference type="Proteomes" id="UP000288669"/>
    </source>
</evidence>
<comment type="caution">
    <text evidence="6">The sequence shown here is derived from an EMBL/GenBank/DDBJ whole genome shotgun (WGS) entry which is preliminary data.</text>
</comment>
<evidence type="ECO:0000313" key="6">
    <source>
        <dbReference type="EMBL" id="RSU07118.1"/>
    </source>
</evidence>
<evidence type="ECO:0000259" key="5">
    <source>
        <dbReference type="PROSITE" id="PS50931"/>
    </source>
</evidence>
<dbReference type="InterPro" id="IPR005119">
    <property type="entry name" value="LysR_subst-bd"/>
</dbReference>
<proteinExistence type="inferred from homology"/>
<keyword evidence="7" id="KW-1185">Reference proteome</keyword>
<dbReference type="InterPro" id="IPR000847">
    <property type="entry name" value="LysR_HTH_N"/>
</dbReference>
<dbReference type="Gene3D" id="1.10.10.10">
    <property type="entry name" value="Winged helix-like DNA-binding domain superfamily/Winged helix DNA-binding domain"/>
    <property type="match status" value="1"/>
</dbReference>
<dbReference type="GO" id="GO:0003700">
    <property type="term" value="F:DNA-binding transcription factor activity"/>
    <property type="evidence" value="ECO:0007669"/>
    <property type="project" value="InterPro"/>
</dbReference>
<dbReference type="Gene3D" id="3.40.190.10">
    <property type="entry name" value="Periplasmic binding protein-like II"/>
    <property type="match status" value="2"/>
</dbReference>
<name>A0A430AGV5_9ENTE</name>
<dbReference type="EMBL" id="NGJZ01000002">
    <property type="protein sequence ID" value="RSU07118.1"/>
    <property type="molecule type" value="Genomic_DNA"/>
</dbReference>
<dbReference type="Proteomes" id="UP000288669">
    <property type="component" value="Unassembled WGS sequence"/>
</dbReference>
<feature type="domain" description="HTH lysR-type" evidence="5">
    <location>
        <begin position="1"/>
        <end position="58"/>
    </location>
</feature>
<keyword evidence="4" id="KW-0804">Transcription</keyword>
<organism evidence="6 7">
    <name type="scientific">Vagococcus entomophilus</name>
    <dbReference type="NCBI Taxonomy" id="1160095"/>
    <lineage>
        <taxon>Bacteria</taxon>
        <taxon>Bacillati</taxon>
        <taxon>Bacillota</taxon>
        <taxon>Bacilli</taxon>
        <taxon>Lactobacillales</taxon>
        <taxon>Enterococcaceae</taxon>
        <taxon>Vagococcus</taxon>
    </lineage>
</organism>
<keyword evidence="3" id="KW-0238">DNA-binding</keyword>
<protein>
    <recommendedName>
        <fullName evidence="5">HTH lysR-type domain-containing protein</fullName>
    </recommendedName>
</protein>
<evidence type="ECO:0000256" key="2">
    <source>
        <dbReference type="ARBA" id="ARBA00023015"/>
    </source>
</evidence>
<sequence length="305" mass="35690">MLDYRYQTFMVLCDKKNYTQTAKALFITQPAVSQHIQWLEKKHGISLFEYRHRKLSLTKKGEELYRYVTELQANIVKIEHELVHDSSKKQQIRFATTLSIQEYLLPQLIEKMLLQEQAVAVSCAVENTERILQLLTQGKIDFALIEGNFPKEFFSYIELGQQPLVMVAAQESTLDARKTYLLSELLAENFITREKGSGTRKLVDMVLSEQNFEVADFAQCVTVNHFHTIKYLLKENRGISFLYEAVVKEEIRQKQLKKIKVLHVHSAHQFAFVYLKDSLFETELMQMAEQVQNLLQYIEKRETTP</sequence>
<gene>
    <name evidence="6" type="ORF">CBF30_07635</name>
</gene>
<dbReference type="GO" id="GO:0000976">
    <property type="term" value="F:transcription cis-regulatory region binding"/>
    <property type="evidence" value="ECO:0007669"/>
    <property type="project" value="TreeGrafter"/>
</dbReference>
<comment type="similarity">
    <text evidence="1">Belongs to the LysR transcriptional regulatory family.</text>
</comment>
<dbReference type="OrthoDB" id="9785745at2"/>